<feature type="region of interest" description="Disordered" evidence="1">
    <location>
        <begin position="117"/>
        <end position="156"/>
    </location>
</feature>
<feature type="region of interest" description="Disordered" evidence="1">
    <location>
        <begin position="376"/>
        <end position="405"/>
    </location>
</feature>
<gene>
    <name evidence="3" type="ORF">MELLADRAFT_87109</name>
</gene>
<dbReference type="RefSeq" id="XP_007403931.1">
    <property type="nucleotide sequence ID" value="XM_007403869.1"/>
</dbReference>
<feature type="region of interest" description="Disordered" evidence="1">
    <location>
        <begin position="244"/>
        <end position="264"/>
    </location>
</feature>
<evidence type="ECO:0000256" key="1">
    <source>
        <dbReference type="SAM" id="MobiDB-lite"/>
    </source>
</evidence>
<protein>
    <submittedName>
        <fullName evidence="3">Uncharacterized protein</fullName>
    </submittedName>
</protein>
<name>F4R4J1_MELLP</name>
<dbReference type="Proteomes" id="UP000001072">
    <property type="component" value="Unassembled WGS sequence"/>
</dbReference>
<feature type="compositionally biased region" description="Low complexity" evidence="1">
    <location>
        <begin position="127"/>
        <end position="138"/>
    </location>
</feature>
<feature type="transmembrane region" description="Helical" evidence="2">
    <location>
        <begin position="164"/>
        <end position="183"/>
    </location>
</feature>
<dbReference type="HOGENOM" id="CLU_380383_0_0_1"/>
<keyword evidence="4" id="KW-1185">Reference proteome</keyword>
<dbReference type="GeneID" id="18934399"/>
<reference evidence="4" key="1">
    <citation type="journal article" date="2011" name="Proc. Natl. Acad. Sci. U.S.A.">
        <title>Obligate biotrophy features unraveled by the genomic analysis of rust fungi.</title>
        <authorList>
            <person name="Duplessis S."/>
            <person name="Cuomo C.A."/>
            <person name="Lin Y.-C."/>
            <person name="Aerts A."/>
            <person name="Tisserant E."/>
            <person name="Veneault-Fourrey C."/>
            <person name="Joly D.L."/>
            <person name="Hacquard S."/>
            <person name="Amselem J."/>
            <person name="Cantarel B.L."/>
            <person name="Chiu R."/>
            <person name="Coutinho P.M."/>
            <person name="Feau N."/>
            <person name="Field M."/>
            <person name="Frey P."/>
            <person name="Gelhaye E."/>
            <person name="Goldberg J."/>
            <person name="Grabherr M.G."/>
            <person name="Kodira C.D."/>
            <person name="Kohler A."/>
            <person name="Kuees U."/>
            <person name="Lindquist E.A."/>
            <person name="Lucas S.M."/>
            <person name="Mago R."/>
            <person name="Mauceli E."/>
            <person name="Morin E."/>
            <person name="Murat C."/>
            <person name="Pangilinan J.L."/>
            <person name="Park R."/>
            <person name="Pearson M."/>
            <person name="Quesneville H."/>
            <person name="Rouhier N."/>
            <person name="Sakthikumar S."/>
            <person name="Salamov A.A."/>
            <person name="Schmutz J."/>
            <person name="Selles B."/>
            <person name="Shapiro H."/>
            <person name="Tanguay P."/>
            <person name="Tuskan G.A."/>
            <person name="Henrissat B."/>
            <person name="Van de Peer Y."/>
            <person name="Rouze P."/>
            <person name="Ellis J.G."/>
            <person name="Dodds P.N."/>
            <person name="Schein J.E."/>
            <person name="Zhong S."/>
            <person name="Hamelin R.C."/>
            <person name="Grigoriev I.V."/>
            <person name="Szabo L.J."/>
            <person name="Martin F."/>
        </authorList>
    </citation>
    <scope>NUCLEOTIDE SEQUENCE [LARGE SCALE GENOMIC DNA]</scope>
    <source>
        <strain evidence="4">98AG31 / pathotype 3-4-7</strain>
    </source>
</reference>
<dbReference type="EMBL" id="GL883090">
    <property type="protein sequence ID" value="EGG12993.1"/>
    <property type="molecule type" value="Genomic_DNA"/>
</dbReference>
<dbReference type="InParanoid" id="F4R4J1"/>
<dbReference type="VEuPathDB" id="FungiDB:MELLADRAFT_87109"/>
<feature type="compositionally biased region" description="Low complexity" evidence="1">
    <location>
        <begin position="51"/>
        <end position="75"/>
    </location>
</feature>
<organism evidence="4">
    <name type="scientific">Melampsora larici-populina (strain 98AG31 / pathotype 3-4-7)</name>
    <name type="common">Poplar leaf rust fungus</name>
    <dbReference type="NCBI Taxonomy" id="747676"/>
    <lineage>
        <taxon>Eukaryota</taxon>
        <taxon>Fungi</taxon>
        <taxon>Dikarya</taxon>
        <taxon>Basidiomycota</taxon>
        <taxon>Pucciniomycotina</taxon>
        <taxon>Pucciniomycetes</taxon>
        <taxon>Pucciniales</taxon>
        <taxon>Melampsoraceae</taxon>
        <taxon>Melampsora</taxon>
    </lineage>
</organism>
<feature type="compositionally biased region" description="Polar residues" evidence="1">
    <location>
        <begin position="244"/>
        <end position="256"/>
    </location>
</feature>
<keyword evidence="2" id="KW-0812">Transmembrane</keyword>
<accession>F4R4J1</accession>
<feature type="region of interest" description="Disordered" evidence="1">
    <location>
        <begin position="46"/>
        <end position="81"/>
    </location>
</feature>
<keyword evidence="2" id="KW-1133">Transmembrane helix</keyword>
<dbReference type="KEGG" id="mlr:MELLADRAFT_87109"/>
<evidence type="ECO:0000256" key="2">
    <source>
        <dbReference type="SAM" id="Phobius"/>
    </source>
</evidence>
<dbReference type="AlphaFoldDB" id="F4R4J1"/>
<keyword evidence="2" id="KW-0472">Membrane</keyword>
<dbReference type="OrthoDB" id="10378500at2759"/>
<proteinExistence type="predicted"/>
<evidence type="ECO:0000313" key="3">
    <source>
        <dbReference type="EMBL" id="EGG12993.1"/>
    </source>
</evidence>
<feature type="compositionally biased region" description="Basic and acidic residues" evidence="1">
    <location>
        <begin position="376"/>
        <end position="385"/>
    </location>
</feature>
<sequence length="728" mass="80279">MSQLSDLSKMKKFKHSLTTTHSSFKGLHTKCQIPQANINNFVSNLRRVTPDPTDSDSNNTSTDNNTTGANNSTDDVPTTPTAKHLAKNLTSVTNTTKAAKAPHNISAVTLTLPSKSCQTASTNAKRPTTSPISSITTPEAQAPALNVDPDAGQEASRTMSPTTLYAISGGATICVAVLFFGIWKCCNRKRTCEGKHKLIWGVDEYRTSFYDSKSEKPKLNDTKLLNKINGNQIGDELIQEKSSLSKSIGRTNQNRNSKNRESKLWGSAEDLGDTTYHIPLPYNTSINKQRNETKSLYEDLDFGPAVMLSQSELSSIPSIPENVHHSKDSQLGLDSDYNNSSVNGLVYNGWERAHQVSSDEISNEVLPNHLSIKKTELIKSKSTSDRRHKPRPMKPNFPTSSSMNWLSEIGDRESDHQKEMERLDPMPADSHVLCDFSSDFPSMPSAIPYHPTIQLAIPTPAMLPGSNSISRSLLPHPNGLLPGHYASNSNRPLMSPLEASKELEDMLHCLDKALSPQPSPAESARHLQDRFSNSGSTIYNPVTPFYVIQSIPSSDTPRIIGDASATLTNPPTCGVSYYSEMCDISNYTGQIGQPEGVQPGQFARYSQLYPNLQDLNSIQNQESQTEILNVLPIINPISKFDLPELQSIQTSPESNPFQSQHINHPIEDAYCGISTYDQQPQQPVVVAAKEGLSSHHDGFIPLGQMNFKRQDQPDYRSPTFSVYGMYNK</sequence>
<evidence type="ECO:0000313" key="4">
    <source>
        <dbReference type="Proteomes" id="UP000001072"/>
    </source>
</evidence>
<feature type="compositionally biased region" description="Polar residues" evidence="1">
    <location>
        <begin position="117"/>
        <end position="126"/>
    </location>
</feature>